<comment type="cofactor">
    <cofactor evidence="2">
        <name>Mo-bis(molybdopterin guanine dinucleotide)</name>
        <dbReference type="ChEBI" id="CHEBI:60539"/>
    </cofactor>
</comment>
<keyword evidence="9" id="KW-0285">Flavoprotein</keyword>
<evidence type="ECO:0000256" key="9">
    <source>
        <dbReference type="ARBA" id="ARBA00022630"/>
    </source>
</evidence>
<comment type="cofactor">
    <cofactor evidence="4">
        <name>FAD</name>
        <dbReference type="ChEBI" id="CHEBI:57692"/>
    </cofactor>
</comment>
<comment type="caution">
    <text evidence="25">The sequence shown here is derived from an EMBL/GenBank/DDBJ whole genome shotgun (WGS) entry which is preliminary data.</text>
</comment>
<dbReference type="Gene3D" id="2.20.25.90">
    <property type="entry name" value="ADC-like domains"/>
    <property type="match status" value="1"/>
</dbReference>
<dbReference type="Gene3D" id="3.40.50.360">
    <property type="match status" value="1"/>
</dbReference>
<keyword evidence="12" id="KW-0274">FAD</keyword>
<keyword evidence="10" id="KW-0288">FMN</keyword>
<dbReference type="InterPro" id="IPR003097">
    <property type="entry name" value="CysJ-like_FAD-binding"/>
</dbReference>
<evidence type="ECO:0000313" key="24">
    <source>
        <dbReference type="EMBL" id="GAN64290.1"/>
    </source>
</evidence>
<dbReference type="InterPro" id="IPR001094">
    <property type="entry name" value="Flavdoxin-like"/>
</dbReference>
<keyword evidence="19" id="KW-0198">Cysteine biosynthesis</keyword>
<dbReference type="InterPro" id="IPR029039">
    <property type="entry name" value="Flavoprotein-like_sf"/>
</dbReference>
<evidence type="ECO:0000313" key="27">
    <source>
        <dbReference type="Proteomes" id="UP000321104"/>
    </source>
</evidence>
<dbReference type="PROSITE" id="PS00551">
    <property type="entry name" value="MOLYBDOPTERIN_PROK_1"/>
    <property type="match status" value="1"/>
</dbReference>
<dbReference type="InterPro" id="IPR027467">
    <property type="entry name" value="MopterinOxRdtase_cofactor_BS"/>
</dbReference>
<dbReference type="GO" id="GO:0010181">
    <property type="term" value="F:FMN binding"/>
    <property type="evidence" value="ECO:0007669"/>
    <property type="project" value="InterPro"/>
</dbReference>
<evidence type="ECO:0000256" key="5">
    <source>
        <dbReference type="ARBA" id="ARBA00008747"/>
    </source>
</evidence>
<feature type="domain" description="FAD-binding FR-type" evidence="22">
    <location>
        <begin position="984"/>
        <end position="1173"/>
    </location>
</feature>
<evidence type="ECO:0000313" key="25">
    <source>
        <dbReference type="EMBL" id="GEN03166.1"/>
    </source>
</evidence>
<evidence type="ECO:0000256" key="20">
    <source>
        <dbReference type="ARBA" id="ARBA00052219"/>
    </source>
</evidence>
<evidence type="ECO:0000256" key="8">
    <source>
        <dbReference type="ARBA" id="ARBA00022505"/>
    </source>
</evidence>
<dbReference type="RefSeq" id="WP_048847589.1">
    <property type="nucleotide sequence ID" value="NZ_BAMW01000057.1"/>
</dbReference>
<dbReference type="PRINTS" id="PR00371">
    <property type="entry name" value="FPNCR"/>
</dbReference>
<dbReference type="CDD" id="cd02754">
    <property type="entry name" value="MopB_Nitrate-R-NapA-like"/>
    <property type="match status" value="1"/>
</dbReference>
<dbReference type="SUPFAM" id="SSF52218">
    <property type="entry name" value="Flavoproteins"/>
    <property type="match status" value="1"/>
</dbReference>
<keyword evidence="18" id="KW-0534">Nitrate assimilation</keyword>
<dbReference type="InterPro" id="IPR001433">
    <property type="entry name" value="OxRdtase_FAD/NAD-bd"/>
</dbReference>
<evidence type="ECO:0000259" key="23">
    <source>
        <dbReference type="PROSITE" id="PS51669"/>
    </source>
</evidence>
<evidence type="ECO:0000256" key="7">
    <source>
        <dbReference type="ARBA" id="ARBA00022485"/>
    </source>
</evidence>
<organism evidence="25 27">
    <name type="scientific">Acetobacter indonesiensis</name>
    <dbReference type="NCBI Taxonomy" id="104101"/>
    <lineage>
        <taxon>Bacteria</taxon>
        <taxon>Pseudomonadati</taxon>
        <taxon>Pseudomonadota</taxon>
        <taxon>Alphaproteobacteria</taxon>
        <taxon>Acetobacterales</taxon>
        <taxon>Acetobacteraceae</taxon>
        <taxon>Acetobacter</taxon>
    </lineage>
</organism>
<protein>
    <recommendedName>
        <fullName evidence="6">assimilatory sulfite reductase (NADPH)</fullName>
        <ecNumber evidence="6">1.8.1.2</ecNumber>
    </recommendedName>
</protein>
<evidence type="ECO:0000256" key="14">
    <source>
        <dbReference type="ARBA" id="ARBA00022982"/>
    </source>
</evidence>
<evidence type="ECO:0000256" key="10">
    <source>
        <dbReference type="ARBA" id="ARBA00022643"/>
    </source>
</evidence>
<dbReference type="GO" id="GO:1990204">
    <property type="term" value="C:oxidoreductase complex"/>
    <property type="evidence" value="ECO:0007669"/>
    <property type="project" value="UniProtKB-ARBA"/>
</dbReference>
<dbReference type="Pfam" id="PF00258">
    <property type="entry name" value="Flavodoxin_1"/>
    <property type="match status" value="1"/>
</dbReference>
<dbReference type="InterPro" id="IPR017927">
    <property type="entry name" value="FAD-bd_FR_type"/>
</dbReference>
<comment type="cofactor">
    <cofactor evidence="1">
        <name>FMN</name>
        <dbReference type="ChEBI" id="CHEBI:58210"/>
    </cofactor>
</comment>
<dbReference type="InterPro" id="IPR001709">
    <property type="entry name" value="Flavoprot_Pyr_Nucl_cyt_Rdtase"/>
</dbReference>
<dbReference type="GO" id="GO:0043546">
    <property type="term" value="F:molybdopterin cofactor binding"/>
    <property type="evidence" value="ECO:0007669"/>
    <property type="project" value="InterPro"/>
</dbReference>
<dbReference type="GO" id="GO:0042128">
    <property type="term" value="P:nitrate assimilation"/>
    <property type="evidence" value="ECO:0007669"/>
    <property type="project" value="UniProtKB-KW"/>
</dbReference>
<keyword evidence="15" id="KW-0560">Oxidoreductase</keyword>
<evidence type="ECO:0000256" key="3">
    <source>
        <dbReference type="ARBA" id="ARBA00001966"/>
    </source>
</evidence>
<keyword evidence="14" id="KW-0813">Transport</keyword>
<dbReference type="PANTHER" id="PTHR43105:SF9">
    <property type="entry name" value="NADPH-FE(3+) OXIDOREDUCTASE SUBUNIT ALPHA"/>
    <property type="match status" value="1"/>
</dbReference>
<dbReference type="Pfam" id="PF01568">
    <property type="entry name" value="Molydop_binding"/>
    <property type="match status" value="1"/>
</dbReference>
<dbReference type="InterPro" id="IPR008254">
    <property type="entry name" value="Flavodoxin/NO_synth"/>
</dbReference>
<evidence type="ECO:0000256" key="1">
    <source>
        <dbReference type="ARBA" id="ARBA00001917"/>
    </source>
</evidence>
<feature type="domain" description="Flavodoxin-like" evidence="21">
    <location>
        <begin position="815"/>
        <end position="951"/>
    </location>
</feature>
<keyword evidence="8" id="KW-0500">Molybdenum</keyword>
<dbReference type="Gene3D" id="2.40.40.20">
    <property type="match status" value="1"/>
</dbReference>
<dbReference type="PROSITE" id="PS51669">
    <property type="entry name" value="4FE4S_MOW_BIS_MGD"/>
    <property type="match status" value="1"/>
</dbReference>
<dbReference type="InterPro" id="IPR041957">
    <property type="entry name" value="CT_Nitrate-R-NapA-like"/>
</dbReference>
<dbReference type="Pfam" id="PF04879">
    <property type="entry name" value="Molybdop_Fe4S4"/>
    <property type="match status" value="1"/>
</dbReference>
<dbReference type="FunFam" id="3.40.50.80:FF:000001">
    <property type="entry name" value="NADPH--cytochrome P450 reductase 1"/>
    <property type="match status" value="1"/>
</dbReference>
<evidence type="ECO:0000256" key="13">
    <source>
        <dbReference type="ARBA" id="ARBA00022857"/>
    </source>
</evidence>
<evidence type="ECO:0000256" key="18">
    <source>
        <dbReference type="ARBA" id="ARBA00023063"/>
    </source>
</evidence>
<dbReference type="Pfam" id="PF00175">
    <property type="entry name" value="NAD_binding_1"/>
    <property type="match status" value="1"/>
</dbReference>
<dbReference type="EMBL" id="BAMW01000057">
    <property type="protein sequence ID" value="GAN64290.1"/>
    <property type="molecule type" value="Genomic_DNA"/>
</dbReference>
<gene>
    <name evidence="24" type="ORF">Abin_060_127</name>
    <name evidence="25" type="ORF">AIN02nite_11910</name>
</gene>
<evidence type="ECO:0000256" key="11">
    <source>
        <dbReference type="ARBA" id="ARBA00022723"/>
    </source>
</evidence>
<keyword evidence="14" id="KW-0249">Electron transport</keyword>
<keyword evidence="11" id="KW-0479">Metal-binding</keyword>
<dbReference type="Proteomes" id="UP000321104">
    <property type="component" value="Unassembled WGS sequence"/>
</dbReference>
<evidence type="ECO:0000259" key="21">
    <source>
        <dbReference type="PROSITE" id="PS50902"/>
    </source>
</evidence>
<comment type="cofactor">
    <cofactor evidence="3">
        <name>[4Fe-4S] cluster</name>
        <dbReference type="ChEBI" id="CHEBI:49883"/>
    </cofactor>
</comment>
<dbReference type="GO" id="GO:0016020">
    <property type="term" value="C:membrane"/>
    <property type="evidence" value="ECO:0007669"/>
    <property type="project" value="TreeGrafter"/>
</dbReference>
<dbReference type="EMBL" id="BJXQ01000005">
    <property type="protein sequence ID" value="GEN03166.1"/>
    <property type="molecule type" value="Genomic_DNA"/>
</dbReference>
<keyword evidence="17" id="KW-0411">Iron-sulfur</keyword>
<reference evidence="25 27" key="2">
    <citation type="submission" date="2019-07" db="EMBL/GenBank/DDBJ databases">
        <title>Whole genome shotgun sequence of Acetobacter indonesiensis NBRC 16471.</title>
        <authorList>
            <person name="Hosoyama A."/>
            <person name="Uohara A."/>
            <person name="Ohji S."/>
            <person name="Ichikawa N."/>
        </authorList>
    </citation>
    <scope>NUCLEOTIDE SEQUENCE [LARGE SCALE GENOMIC DNA]</scope>
    <source>
        <strain evidence="25 27">NBRC 16471</strain>
    </source>
</reference>
<evidence type="ECO:0000259" key="22">
    <source>
        <dbReference type="PROSITE" id="PS51384"/>
    </source>
</evidence>
<dbReference type="EC" id="1.8.1.2" evidence="6"/>
<accession>A0A6N3T1X2</accession>
<dbReference type="GO" id="GO:0004783">
    <property type="term" value="F:sulfite reductase (NADPH) activity"/>
    <property type="evidence" value="ECO:0007669"/>
    <property type="project" value="UniProtKB-EC"/>
</dbReference>
<dbReference type="Gene3D" id="2.40.30.10">
    <property type="entry name" value="Translation factors"/>
    <property type="match status" value="2"/>
</dbReference>
<proteinExistence type="inferred from homology"/>
<dbReference type="InterPro" id="IPR006657">
    <property type="entry name" value="MoPterin_dinucl-bd_dom"/>
</dbReference>
<comment type="catalytic activity">
    <reaction evidence="20">
        <text>hydrogen sulfide + 3 NADP(+) + 3 H2O = sulfite + 3 NADPH + 4 H(+)</text>
        <dbReference type="Rhea" id="RHEA:13801"/>
        <dbReference type="ChEBI" id="CHEBI:15377"/>
        <dbReference type="ChEBI" id="CHEBI:15378"/>
        <dbReference type="ChEBI" id="CHEBI:17359"/>
        <dbReference type="ChEBI" id="CHEBI:29919"/>
        <dbReference type="ChEBI" id="CHEBI:57783"/>
        <dbReference type="ChEBI" id="CHEBI:58349"/>
        <dbReference type="EC" id="1.8.1.2"/>
    </reaction>
</comment>
<dbReference type="Gene3D" id="3.40.50.80">
    <property type="entry name" value="Nucleotide-binding domain of ferredoxin-NADP reductase (FNR) module"/>
    <property type="match status" value="1"/>
</dbReference>
<dbReference type="PROSITE" id="PS50902">
    <property type="entry name" value="FLAVODOXIN_LIKE"/>
    <property type="match status" value="1"/>
</dbReference>
<dbReference type="Gene3D" id="3.40.228.10">
    <property type="entry name" value="Dimethylsulfoxide Reductase, domain 2"/>
    <property type="match status" value="1"/>
</dbReference>
<name>A0A6N3T1X2_9PROT</name>
<dbReference type="Pfam" id="PF00667">
    <property type="entry name" value="FAD_binding_1"/>
    <property type="match status" value="1"/>
</dbReference>
<evidence type="ECO:0000313" key="26">
    <source>
        <dbReference type="Proteomes" id="UP000032673"/>
    </source>
</evidence>
<dbReference type="Proteomes" id="UP000032673">
    <property type="component" value="Unassembled WGS sequence"/>
</dbReference>
<keyword evidence="13" id="KW-0521">NADP</keyword>
<keyword evidence="19" id="KW-0028">Amino-acid biosynthesis</keyword>
<dbReference type="PANTHER" id="PTHR43105">
    <property type="entry name" value="RESPIRATORY NITRATE REDUCTASE"/>
    <property type="match status" value="1"/>
</dbReference>
<evidence type="ECO:0000256" key="16">
    <source>
        <dbReference type="ARBA" id="ARBA00023004"/>
    </source>
</evidence>
<dbReference type="SUPFAM" id="SSF50692">
    <property type="entry name" value="ADC-like"/>
    <property type="match status" value="1"/>
</dbReference>
<evidence type="ECO:0000256" key="2">
    <source>
        <dbReference type="ARBA" id="ARBA00001942"/>
    </source>
</evidence>
<dbReference type="SUPFAM" id="SSF63380">
    <property type="entry name" value="Riboflavin synthase domain-like"/>
    <property type="match status" value="1"/>
</dbReference>
<dbReference type="InterPro" id="IPR050123">
    <property type="entry name" value="Prok_molybdopt-oxidoreductase"/>
</dbReference>
<dbReference type="InterPro" id="IPR006963">
    <property type="entry name" value="Mopterin_OxRdtase_4Fe-4S_dom"/>
</dbReference>
<dbReference type="SMART" id="SM00926">
    <property type="entry name" value="Molybdop_Fe4S4"/>
    <property type="match status" value="1"/>
</dbReference>
<dbReference type="InterPro" id="IPR039261">
    <property type="entry name" value="FNR_nucleotide-bd"/>
</dbReference>
<dbReference type="PRINTS" id="PR00369">
    <property type="entry name" value="FLAVODOXIN"/>
</dbReference>
<dbReference type="InterPro" id="IPR017938">
    <property type="entry name" value="Riboflavin_synthase-like_b-brl"/>
</dbReference>
<evidence type="ECO:0000256" key="6">
    <source>
        <dbReference type="ARBA" id="ARBA00012604"/>
    </source>
</evidence>
<keyword evidence="16" id="KW-0408">Iron</keyword>
<feature type="domain" description="4Fe-4S Mo/W bis-MGD-type" evidence="23">
    <location>
        <begin position="3"/>
        <end position="59"/>
    </location>
</feature>
<dbReference type="PROSITE" id="PS51384">
    <property type="entry name" value="FAD_FR"/>
    <property type="match status" value="1"/>
</dbReference>
<dbReference type="InterPro" id="IPR006656">
    <property type="entry name" value="Mopterin_OxRdtase"/>
</dbReference>
<dbReference type="Pfam" id="PF00384">
    <property type="entry name" value="Molybdopterin"/>
    <property type="match status" value="1"/>
</dbReference>
<dbReference type="CDD" id="cd02791">
    <property type="entry name" value="MopB_CT_Nitrate-R-NapA-like"/>
    <property type="match status" value="1"/>
</dbReference>
<reference evidence="24 26" key="1">
    <citation type="submission" date="2012-11" db="EMBL/GenBank/DDBJ databases">
        <title>Whole genome sequence of Acetobacter indonesiensis 5H-1.</title>
        <authorList>
            <person name="Azuma Y."/>
            <person name="Higashiura N."/>
            <person name="Hirakawa H."/>
            <person name="Matsushita K."/>
        </authorList>
    </citation>
    <scope>NUCLEOTIDE SEQUENCE [LARGE SCALE GENOMIC DNA]</scope>
    <source>
        <strain evidence="24 26">5H-1</strain>
    </source>
</reference>
<dbReference type="SUPFAM" id="SSF52343">
    <property type="entry name" value="Ferredoxin reductase-like, C-terminal NADP-linked domain"/>
    <property type="match status" value="1"/>
</dbReference>
<dbReference type="Gene3D" id="3.40.50.740">
    <property type="match status" value="1"/>
</dbReference>
<dbReference type="GO" id="GO:0019344">
    <property type="term" value="P:cysteine biosynthetic process"/>
    <property type="evidence" value="ECO:0007669"/>
    <property type="project" value="UniProtKB-KW"/>
</dbReference>
<evidence type="ECO:0000256" key="19">
    <source>
        <dbReference type="ARBA" id="ARBA00023192"/>
    </source>
</evidence>
<evidence type="ECO:0000256" key="17">
    <source>
        <dbReference type="ARBA" id="ARBA00023014"/>
    </source>
</evidence>
<dbReference type="GO" id="GO:0046872">
    <property type="term" value="F:metal ion binding"/>
    <property type="evidence" value="ECO:0007669"/>
    <property type="project" value="UniProtKB-KW"/>
</dbReference>
<evidence type="ECO:0000256" key="15">
    <source>
        <dbReference type="ARBA" id="ARBA00023002"/>
    </source>
</evidence>
<dbReference type="SUPFAM" id="SSF53706">
    <property type="entry name" value="Formate dehydrogenase/DMSO reductase, domains 1-3"/>
    <property type="match status" value="1"/>
</dbReference>
<evidence type="ECO:0000256" key="4">
    <source>
        <dbReference type="ARBA" id="ARBA00001974"/>
    </source>
</evidence>
<dbReference type="InterPro" id="IPR023173">
    <property type="entry name" value="NADPH_Cyt_P450_Rdtase_alpha"/>
</dbReference>
<keyword evidence="7" id="KW-0004">4Fe-4S</keyword>
<evidence type="ECO:0000256" key="12">
    <source>
        <dbReference type="ARBA" id="ARBA00022827"/>
    </source>
</evidence>
<dbReference type="Gene3D" id="1.20.990.10">
    <property type="entry name" value="NADPH-cytochrome p450 Reductase, Chain A, domain 3"/>
    <property type="match status" value="1"/>
</dbReference>
<sequence>MSADAVRSVCPYCGVGCGIILDVKDGQITRVRGDKDHPANAGRLCTKGSACDKPLTSPARLTNALVRPERSAEPVPLSLQQAISKTAERLRTILEKHGPDAISFYVSGQMSLEAQYLSNKLAKGFIKTQHIESNSRLCMAGASAGYKLSLGADAPPGSYEDFDCTNLFFVIGANMADCHPILFLRLLDRKRTGAKLIVVDPRRTATADKADLFLQIHPGTDLALLNGLLHLLVNMNAIDEEFISHHTKGWETLRPFLADYTPAYVAQVTGLPEADIHTAAQWIAEAKEWMTLWTMGLNQSVVGTWNSNAVCNLHLATGAICRPGSGPFSLTGQPNAMGGREMGYMGPGLPGQRSALSEHDRTFSEKIWNIPSGSLRAQGGLGAVGMFQAMTRGDIKACWIICSNPVTTVARRDTVISALQAAECVIVQDVFADCETGSYADIMLPAALWAEGEGVQVNSDRTLTLARKAVTAPGDAMPDWWLIAAVARAMGFEEAFSYTSASQIFDELSLFANPATGYDIRGITHTRLAEEGPVQWPSPPDDTSRRHPIRYVGPQQQIRFPTPDGRACFFARPFMQPDERPSKQYPFLLNTGRLQHQWHTLTKTARVSNLNKLNPAPFIEIHPEDAAHLNIKYGASVLIRSVQGEACFPAILTDRVSPGCCFAPFHWNDRFGENLAINAVTSDAVDPISLQPGYKLCAVSLELAPVKENTSMQTVPASNSTLTDNKAITLATLLNIDIKKPIFTNDSNLWVSAFLHGLQAHPPTDSLPFIPESAPLTPEQKLYLNGLLAGLYSRQPIGAHPTPLKSSEKNPTKELIVCFASQTGQAEQLAHDLTEWFLESGVTSKYLNMDSLDVDRLKSQKILFVVSTFGDGDAPDSGQPFWNALQDRTASFVDLQYAVIALGDSAYVNFCGFGRALDARLSALGGIAFKTRIDCEPDFHTDIEKWKEESLSFFKSSKSSAIPSALVQASTPKKPLLAPLGTRQNPVRIKTLLNKRLTSDDYQKETRQIAFSLEDTPLRYSAGDALGIYPCNKADLVDQVIGALNLPRETLVPLSADKSVALQEALTKKFDLSRPSPAMLKQLDHPEGGYLPELLLARRPDLSALEFVGLLRPLQPRLYSIASSPRHDACQVHLTVGVANTPWPGTSSSFLAHLTEGDEVEAYIQPAPHFHLPENPDVSVIMVGPGTGIAPFRGFLEDRQAQKATGRNWLFFGEQHEKHGFYYREELEAFMMTGTLDRLDTAFSRDQPERIYVQDRMEAAGADIWDWLQTGAYLYICGDAARMARDVDAALKRIIAHHGNMSETATADYVLTMLREGRYRRDVY</sequence>
<dbReference type="InterPro" id="IPR009010">
    <property type="entry name" value="Asp_de-COase-like_dom_sf"/>
</dbReference>
<keyword evidence="26" id="KW-1185">Reference proteome</keyword>
<comment type="similarity">
    <text evidence="5">Belongs to the prokaryotic molybdopterin-containing oxidoreductase family. NasA/NapA/NarB subfamily.</text>
</comment>
<dbReference type="GO" id="GO:0051539">
    <property type="term" value="F:4 iron, 4 sulfur cluster binding"/>
    <property type="evidence" value="ECO:0007669"/>
    <property type="project" value="UniProtKB-KW"/>
</dbReference>
<dbReference type="GO" id="GO:0045333">
    <property type="term" value="P:cellular respiration"/>
    <property type="evidence" value="ECO:0007669"/>
    <property type="project" value="UniProtKB-ARBA"/>
</dbReference>